<organism evidence="1 2">
    <name type="scientific">Pseudalatia unipuncta granulosis virus</name>
    <name type="common">PuGV</name>
    <name type="synonym">Pseudalatia unipuncta granulovirus</name>
    <dbReference type="NCBI Taxonomy" id="36355"/>
    <lineage>
        <taxon>Viruses</taxon>
        <taxon>Viruses incertae sedis</taxon>
        <taxon>Naldaviricetes</taxon>
        <taxon>Lefavirales</taxon>
        <taxon>Baculoviridae</taxon>
        <taxon>Betabaculovirus</taxon>
        <taxon>Betabaculovirus myunipunctae</taxon>
    </lineage>
</organism>
<organismHost>
    <name type="scientific">Mythimna unipuncta</name>
    <name type="common">Armyworm moth</name>
    <name type="synonym">Pseudaletia unipuncta</name>
    <dbReference type="NCBI Taxonomy" id="103831"/>
</organismHost>
<dbReference type="Proteomes" id="UP000203623">
    <property type="component" value="Genome"/>
</dbReference>
<keyword evidence="2" id="KW-1185">Reference proteome</keyword>
<protein>
    <submittedName>
        <fullName evidence="1">Uncharacterized protein</fullName>
    </submittedName>
</protein>
<accession>B6S6Y2</accession>
<dbReference type="KEGG" id="vg:8763973"/>
<sequence length="74" mass="8412">MDNKTTIFILGLLLLVTSTMAVRYRYVTITKGNFATCDEACLAAYFAEFERCYDQRQGGLFSTTCSCRCERIES</sequence>
<name>B6S6Y2_GVPU</name>
<evidence type="ECO:0000313" key="1">
    <source>
        <dbReference type="EMBL" id="ACH69463.1"/>
    </source>
</evidence>
<dbReference type="RefSeq" id="YP_003422452.1">
    <property type="nucleotide sequence ID" value="NC_013772.1"/>
</dbReference>
<evidence type="ECO:0000313" key="2">
    <source>
        <dbReference type="Proteomes" id="UP000203623"/>
    </source>
</evidence>
<dbReference type="GeneID" id="8763973"/>
<dbReference type="EMBL" id="EU678671">
    <property type="protein sequence ID" value="ACH69463.1"/>
    <property type="molecule type" value="Genomic_DNA"/>
</dbReference>
<proteinExistence type="predicted"/>
<reference evidence="2" key="1">
    <citation type="submission" date="2008-04" db="EMBL/GenBank/DDBJ databases">
        <title>Genome sequence analysis of the Pseudaletia unipuncta granulovirus which was propagated in Pseudaletia separate larvae.</title>
        <authorList>
            <person name="Li Y."/>
            <person name="Tang P."/>
            <person name="Zhang Z."/>
            <person name="Zhang H."/>
            <person name="Qin Q."/>
        </authorList>
    </citation>
    <scope>NUCLEOTIDE SEQUENCE [LARGE SCALE GENOMIC DNA]</scope>
    <source>
        <strain evidence="2">Hawaiin</strain>
    </source>
</reference>